<dbReference type="PROSITE" id="PS50846">
    <property type="entry name" value="HMA_2"/>
    <property type="match status" value="1"/>
</dbReference>
<dbReference type="RefSeq" id="WP_142494117.1">
    <property type="nucleotide sequence ID" value="NZ_FXTO01000021.1"/>
</dbReference>
<reference evidence="2 3" key="1">
    <citation type="submission" date="2017-05" db="EMBL/GenBank/DDBJ databases">
        <authorList>
            <person name="Varghese N."/>
            <person name="Submissions S."/>
        </authorList>
    </citation>
    <scope>NUCLEOTIDE SEQUENCE [LARGE SCALE GENOMIC DNA]</scope>
    <source>
        <strain evidence="2 3">DSM 29506</strain>
    </source>
</reference>
<keyword evidence="3" id="KW-1185">Reference proteome</keyword>
<protein>
    <submittedName>
        <fullName evidence="2">Copper chaperone</fullName>
    </submittedName>
</protein>
<evidence type="ECO:0000313" key="3">
    <source>
        <dbReference type="Proteomes" id="UP000316030"/>
    </source>
</evidence>
<accession>A0A521EWW3</accession>
<dbReference type="Proteomes" id="UP000316030">
    <property type="component" value="Unassembled WGS sequence"/>
</dbReference>
<organism evidence="2 3">
    <name type="scientific">Thalassovita litoralis</name>
    <dbReference type="NCBI Taxonomy" id="1010611"/>
    <lineage>
        <taxon>Bacteria</taxon>
        <taxon>Pseudomonadati</taxon>
        <taxon>Pseudomonadota</taxon>
        <taxon>Alphaproteobacteria</taxon>
        <taxon>Rhodobacterales</taxon>
        <taxon>Roseobacteraceae</taxon>
        <taxon>Thalassovita</taxon>
    </lineage>
</organism>
<dbReference type="InterPro" id="IPR036163">
    <property type="entry name" value="HMA_dom_sf"/>
</dbReference>
<dbReference type="GO" id="GO:0046872">
    <property type="term" value="F:metal ion binding"/>
    <property type="evidence" value="ECO:0007669"/>
    <property type="project" value="InterPro"/>
</dbReference>
<gene>
    <name evidence="2" type="ORF">SAMN06265173_1213</name>
</gene>
<dbReference type="InterPro" id="IPR006121">
    <property type="entry name" value="HMA_dom"/>
</dbReference>
<dbReference type="SUPFAM" id="SSF55008">
    <property type="entry name" value="HMA, heavy metal-associated domain"/>
    <property type="match status" value="1"/>
</dbReference>
<name>A0A521EWW3_9RHOB</name>
<feature type="domain" description="HMA" evidence="1">
    <location>
        <begin position="1"/>
        <end position="63"/>
    </location>
</feature>
<dbReference type="AlphaFoldDB" id="A0A521EWW3"/>
<dbReference type="OrthoDB" id="9801832at2"/>
<dbReference type="Gene3D" id="3.30.70.100">
    <property type="match status" value="1"/>
</dbReference>
<dbReference type="Pfam" id="PF00403">
    <property type="entry name" value="HMA"/>
    <property type="match status" value="1"/>
</dbReference>
<dbReference type="EMBL" id="FXTO01000021">
    <property type="protein sequence ID" value="SMO88428.1"/>
    <property type="molecule type" value="Genomic_DNA"/>
</dbReference>
<evidence type="ECO:0000313" key="2">
    <source>
        <dbReference type="EMBL" id="SMO88428.1"/>
    </source>
</evidence>
<sequence>MTKFSVPKMSCGHCTAAIEKSVTAADPTALLSFDLDTRTVDIDSADDAAALIAAIKEAGFEATAA</sequence>
<proteinExistence type="predicted"/>
<evidence type="ECO:0000259" key="1">
    <source>
        <dbReference type="PROSITE" id="PS50846"/>
    </source>
</evidence>
<dbReference type="CDD" id="cd00371">
    <property type="entry name" value="HMA"/>
    <property type="match status" value="1"/>
</dbReference>